<dbReference type="Proteomes" id="UP001501475">
    <property type="component" value="Unassembled WGS sequence"/>
</dbReference>
<reference evidence="2" key="1">
    <citation type="journal article" date="2019" name="Int. J. Syst. Evol. Microbiol.">
        <title>The Global Catalogue of Microorganisms (GCM) 10K type strain sequencing project: providing services to taxonomists for standard genome sequencing and annotation.</title>
        <authorList>
            <consortium name="The Broad Institute Genomics Platform"/>
            <consortium name="The Broad Institute Genome Sequencing Center for Infectious Disease"/>
            <person name="Wu L."/>
            <person name="Ma J."/>
        </authorList>
    </citation>
    <scope>NUCLEOTIDE SEQUENCE [LARGE SCALE GENOMIC DNA]</scope>
    <source>
        <strain evidence="2">JCM 15591</strain>
    </source>
</reference>
<evidence type="ECO:0000313" key="1">
    <source>
        <dbReference type="EMBL" id="GAA1774750.1"/>
    </source>
</evidence>
<protein>
    <submittedName>
        <fullName evidence="1">Uncharacterized protein</fullName>
    </submittedName>
</protein>
<keyword evidence="2" id="KW-1185">Reference proteome</keyword>
<comment type="caution">
    <text evidence="1">The sequence shown here is derived from an EMBL/GenBank/DDBJ whole genome shotgun (WGS) entry which is preliminary data.</text>
</comment>
<accession>A0ABP4XEJ8</accession>
<organism evidence="1 2">
    <name type="scientific">Nostocoides vanveenii</name>
    <dbReference type="NCBI Taxonomy" id="330835"/>
    <lineage>
        <taxon>Bacteria</taxon>
        <taxon>Bacillati</taxon>
        <taxon>Actinomycetota</taxon>
        <taxon>Actinomycetes</taxon>
        <taxon>Micrococcales</taxon>
        <taxon>Intrasporangiaceae</taxon>
        <taxon>Nostocoides</taxon>
    </lineage>
</organism>
<evidence type="ECO:0000313" key="2">
    <source>
        <dbReference type="Proteomes" id="UP001501475"/>
    </source>
</evidence>
<name>A0ABP4XEJ8_9MICO</name>
<dbReference type="EMBL" id="BAAAPN010000102">
    <property type="protein sequence ID" value="GAA1774750.1"/>
    <property type="molecule type" value="Genomic_DNA"/>
</dbReference>
<gene>
    <name evidence="1" type="ORF">GCM10009810_34610</name>
</gene>
<proteinExistence type="predicted"/>
<sequence>MPALPADVRAAAVTGQGETTFSVTMTTSIGGMVNVSAVDPEVTRAGAADQSHLARSRPACADTLERTSRAAIRLPDGRGVLGTSRGELVVIDPLARAMSVIALPAAAGGAQLDVLDLTYDAPTDRLLVATRSPQVGTGAGQVLALRCLTDAACPGGRG</sequence>